<evidence type="ECO:0000313" key="1">
    <source>
        <dbReference type="EMBL" id="MPC62335.1"/>
    </source>
</evidence>
<keyword evidence="2" id="KW-1185">Reference proteome</keyword>
<dbReference type="EMBL" id="VSRR010019549">
    <property type="protein sequence ID" value="MPC62335.1"/>
    <property type="molecule type" value="Genomic_DNA"/>
</dbReference>
<protein>
    <submittedName>
        <fullName evidence="1">Uncharacterized protein</fullName>
    </submittedName>
</protein>
<reference evidence="1 2" key="1">
    <citation type="submission" date="2019-05" db="EMBL/GenBank/DDBJ databases">
        <title>Another draft genome of Portunus trituberculatus and its Hox gene families provides insights of decapod evolution.</title>
        <authorList>
            <person name="Jeong J.-H."/>
            <person name="Song I."/>
            <person name="Kim S."/>
            <person name="Choi T."/>
            <person name="Kim D."/>
            <person name="Ryu S."/>
            <person name="Kim W."/>
        </authorList>
    </citation>
    <scope>NUCLEOTIDE SEQUENCE [LARGE SCALE GENOMIC DNA]</scope>
    <source>
        <tissue evidence="1">Muscle</tissue>
    </source>
</reference>
<name>A0A5B7GY48_PORTR</name>
<accession>A0A5B7GY48</accession>
<proteinExistence type="predicted"/>
<sequence>MEEERDEVLTACRDAPGSLNVSWTSGQRGKGREVDEWNEWKTNDVSLSYRRSTRLFDRDRCVDEAALTMYVRGSGGRQGEVR</sequence>
<evidence type="ECO:0000313" key="2">
    <source>
        <dbReference type="Proteomes" id="UP000324222"/>
    </source>
</evidence>
<gene>
    <name evidence="1" type="ORF">E2C01_056419</name>
</gene>
<dbReference type="AlphaFoldDB" id="A0A5B7GY48"/>
<comment type="caution">
    <text evidence="1">The sequence shown here is derived from an EMBL/GenBank/DDBJ whole genome shotgun (WGS) entry which is preliminary data.</text>
</comment>
<organism evidence="1 2">
    <name type="scientific">Portunus trituberculatus</name>
    <name type="common">Swimming crab</name>
    <name type="synonym">Neptunus trituberculatus</name>
    <dbReference type="NCBI Taxonomy" id="210409"/>
    <lineage>
        <taxon>Eukaryota</taxon>
        <taxon>Metazoa</taxon>
        <taxon>Ecdysozoa</taxon>
        <taxon>Arthropoda</taxon>
        <taxon>Crustacea</taxon>
        <taxon>Multicrustacea</taxon>
        <taxon>Malacostraca</taxon>
        <taxon>Eumalacostraca</taxon>
        <taxon>Eucarida</taxon>
        <taxon>Decapoda</taxon>
        <taxon>Pleocyemata</taxon>
        <taxon>Brachyura</taxon>
        <taxon>Eubrachyura</taxon>
        <taxon>Portunoidea</taxon>
        <taxon>Portunidae</taxon>
        <taxon>Portuninae</taxon>
        <taxon>Portunus</taxon>
    </lineage>
</organism>
<dbReference type="Proteomes" id="UP000324222">
    <property type="component" value="Unassembled WGS sequence"/>
</dbReference>